<comment type="caution">
    <text evidence="2">The sequence shown here is derived from an EMBL/GenBank/DDBJ whole genome shotgun (WGS) entry which is preliminary data.</text>
</comment>
<organism evidence="2 3">
    <name type="scientific">Puccinia graminis f. sp. tritici</name>
    <dbReference type="NCBI Taxonomy" id="56615"/>
    <lineage>
        <taxon>Eukaryota</taxon>
        <taxon>Fungi</taxon>
        <taxon>Dikarya</taxon>
        <taxon>Basidiomycota</taxon>
        <taxon>Pucciniomycotina</taxon>
        <taxon>Pucciniomycetes</taxon>
        <taxon>Pucciniales</taxon>
        <taxon>Pucciniaceae</taxon>
        <taxon>Puccinia</taxon>
    </lineage>
</organism>
<accession>A0A5B0S8K4</accession>
<dbReference type="AlphaFoldDB" id="A0A5B0S8K4"/>
<evidence type="ECO:0000313" key="2">
    <source>
        <dbReference type="EMBL" id="KAA1134147.1"/>
    </source>
</evidence>
<sequence length="51" mass="5795">MAPSSIKLKPFMHSAFVDPQEANFVAEHAMLWLGRAICRATHHVRESLQAY</sequence>
<dbReference type="EMBL" id="VDEP01000405">
    <property type="protein sequence ID" value="KAA1088790.1"/>
    <property type="molecule type" value="Genomic_DNA"/>
</dbReference>
<evidence type="ECO:0000313" key="3">
    <source>
        <dbReference type="Proteomes" id="UP000325313"/>
    </source>
</evidence>
<protein>
    <submittedName>
        <fullName evidence="2">Uncharacterized protein</fullName>
    </submittedName>
</protein>
<dbReference type="Proteomes" id="UP000325313">
    <property type="component" value="Unassembled WGS sequence"/>
</dbReference>
<reference evidence="2 3" key="1">
    <citation type="submission" date="2019-05" db="EMBL/GenBank/DDBJ databases">
        <title>Emergence of the Ug99 lineage of the wheat stem rust pathogen through somatic hybridization.</title>
        <authorList>
            <person name="Li F."/>
            <person name="Upadhyaya N.M."/>
            <person name="Sperschneider J."/>
            <person name="Matny O."/>
            <person name="Nguyen-Phuc H."/>
            <person name="Mago R."/>
            <person name="Raley C."/>
            <person name="Miller M.E."/>
            <person name="Silverstein K.A.T."/>
            <person name="Henningsen E."/>
            <person name="Hirsch C.D."/>
            <person name="Visser B."/>
            <person name="Pretorius Z.A."/>
            <person name="Steffenson B.J."/>
            <person name="Schwessinger B."/>
            <person name="Dodds P.N."/>
            <person name="Figueroa M."/>
        </authorList>
    </citation>
    <scope>NUCLEOTIDE SEQUENCE [LARGE SCALE GENOMIC DNA]</scope>
    <source>
        <strain evidence="2 3">Ug99</strain>
    </source>
</reference>
<proteinExistence type="predicted"/>
<evidence type="ECO:0000313" key="1">
    <source>
        <dbReference type="EMBL" id="KAA1088790.1"/>
    </source>
</evidence>
<dbReference type="EMBL" id="VDEP01000069">
    <property type="protein sequence ID" value="KAA1134147.1"/>
    <property type="molecule type" value="Genomic_DNA"/>
</dbReference>
<name>A0A5B0S8K4_PUCGR</name>
<gene>
    <name evidence="1" type="ORF">PGTUg99_029282</name>
    <name evidence="2" type="ORF">PGTUg99_029890</name>
</gene>